<gene>
    <name evidence="2" type="ORF">SteCoe_11157</name>
</gene>
<sequence>MSKIIRLRLLPEKLQHKESKSPKRDHGILSNNSKSIKKLVSKKFFHSGEESSNTLNNSVYLKPLRAIENSTFKTRARKNHIIQPLSSASEKKLKTHADKKKNQSISVIHTDYESQNTKNLEVCETFANEPYYQETKNYAELSFDICQQDFEAVIAKCSNFNNILRSIKQEYEQQLSNKTKELEIKQKIIAESEQSKSFLIKQLQKASFQNTTMLAKNKQLSVKYTLLYEQLTKISDFNTNSIEKTEENWNKLIRENKLSQSLMQKLTQELTYYKEKAIKMMKLLNVMEKKGYPLDDIYKKEVKSVKVAKRNVIVEESDEDRILKKFKTMKEFFEGDLSQLNETNSEYFNSERDRQLEF</sequence>
<comment type="caution">
    <text evidence="2">The sequence shown here is derived from an EMBL/GenBank/DDBJ whole genome shotgun (WGS) entry which is preliminary data.</text>
</comment>
<dbReference type="EMBL" id="MPUH01000184">
    <property type="protein sequence ID" value="OMJ87158.1"/>
    <property type="molecule type" value="Genomic_DNA"/>
</dbReference>
<keyword evidence="1" id="KW-0175">Coiled coil</keyword>
<dbReference type="Proteomes" id="UP000187209">
    <property type="component" value="Unassembled WGS sequence"/>
</dbReference>
<keyword evidence="3" id="KW-1185">Reference proteome</keyword>
<evidence type="ECO:0000256" key="1">
    <source>
        <dbReference type="SAM" id="Coils"/>
    </source>
</evidence>
<evidence type="ECO:0008006" key="4">
    <source>
        <dbReference type="Google" id="ProtNLM"/>
    </source>
</evidence>
<accession>A0A1R2CDS0</accession>
<organism evidence="2 3">
    <name type="scientific">Stentor coeruleus</name>
    <dbReference type="NCBI Taxonomy" id="5963"/>
    <lineage>
        <taxon>Eukaryota</taxon>
        <taxon>Sar</taxon>
        <taxon>Alveolata</taxon>
        <taxon>Ciliophora</taxon>
        <taxon>Postciliodesmatophora</taxon>
        <taxon>Heterotrichea</taxon>
        <taxon>Heterotrichida</taxon>
        <taxon>Stentoridae</taxon>
        <taxon>Stentor</taxon>
    </lineage>
</organism>
<evidence type="ECO:0000313" key="2">
    <source>
        <dbReference type="EMBL" id="OMJ87158.1"/>
    </source>
</evidence>
<proteinExistence type="predicted"/>
<evidence type="ECO:0000313" key="3">
    <source>
        <dbReference type="Proteomes" id="UP000187209"/>
    </source>
</evidence>
<reference evidence="2 3" key="1">
    <citation type="submission" date="2016-11" db="EMBL/GenBank/DDBJ databases">
        <title>The macronuclear genome of Stentor coeruleus: a giant cell with tiny introns.</title>
        <authorList>
            <person name="Slabodnick M."/>
            <person name="Ruby J.G."/>
            <person name="Reiff S.B."/>
            <person name="Swart E.C."/>
            <person name="Gosai S."/>
            <person name="Prabakaran S."/>
            <person name="Witkowska E."/>
            <person name="Larue G.E."/>
            <person name="Fisher S."/>
            <person name="Freeman R.M."/>
            <person name="Gunawardena J."/>
            <person name="Chu W."/>
            <person name="Stover N.A."/>
            <person name="Gregory B.D."/>
            <person name="Nowacki M."/>
            <person name="Derisi J."/>
            <person name="Roy S.W."/>
            <person name="Marshall W.F."/>
            <person name="Sood P."/>
        </authorList>
    </citation>
    <scope>NUCLEOTIDE SEQUENCE [LARGE SCALE GENOMIC DNA]</scope>
    <source>
        <strain evidence="2">WM001</strain>
    </source>
</reference>
<protein>
    <recommendedName>
        <fullName evidence="4">Translin-associated factor X-interacting protein 1 N-terminal domain-containing protein</fullName>
    </recommendedName>
</protein>
<feature type="coiled-coil region" evidence="1">
    <location>
        <begin position="161"/>
        <end position="188"/>
    </location>
</feature>
<name>A0A1R2CDS0_9CILI</name>
<dbReference type="AlphaFoldDB" id="A0A1R2CDS0"/>